<gene>
    <name evidence="10" type="ORF">PHYSODRAFT_510956</name>
</gene>
<name>G4ZUL1_PHYSP</name>
<evidence type="ECO:0000256" key="2">
    <source>
        <dbReference type="ARBA" id="ARBA00023180"/>
    </source>
</evidence>
<accession>G4ZUL1</accession>
<feature type="compositionally biased region" description="Low complexity" evidence="7">
    <location>
        <begin position="382"/>
        <end position="420"/>
    </location>
</feature>
<feature type="signal peptide" evidence="8">
    <location>
        <begin position="1"/>
        <end position="20"/>
    </location>
</feature>
<feature type="compositionally biased region" description="Polar residues" evidence="7">
    <location>
        <begin position="427"/>
        <end position="442"/>
    </location>
</feature>
<dbReference type="SMART" id="SM00656">
    <property type="entry name" value="Amb_all"/>
    <property type="match status" value="1"/>
</dbReference>
<dbReference type="Proteomes" id="UP000002640">
    <property type="component" value="Unassembled WGS sequence"/>
</dbReference>
<evidence type="ECO:0000256" key="7">
    <source>
        <dbReference type="SAM" id="MobiDB-lite"/>
    </source>
</evidence>
<reference evidence="10 11" key="1">
    <citation type="journal article" date="2006" name="Science">
        <title>Phytophthora genome sequences uncover evolutionary origins and mechanisms of pathogenesis.</title>
        <authorList>
            <person name="Tyler B.M."/>
            <person name="Tripathy S."/>
            <person name="Zhang X."/>
            <person name="Dehal P."/>
            <person name="Jiang R.H."/>
            <person name="Aerts A."/>
            <person name="Arredondo F.D."/>
            <person name="Baxter L."/>
            <person name="Bensasson D."/>
            <person name="Beynon J.L."/>
            <person name="Chapman J."/>
            <person name="Damasceno C.M."/>
            <person name="Dorrance A.E."/>
            <person name="Dou D."/>
            <person name="Dickerman A.W."/>
            <person name="Dubchak I.L."/>
            <person name="Garbelotto M."/>
            <person name="Gijzen M."/>
            <person name="Gordon S.G."/>
            <person name="Govers F."/>
            <person name="Grunwald N.J."/>
            <person name="Huang W."/>
            <person name="Ivors K.L."/>
            <person name="Jones R.W."/>
            <person name="Kamoun S."/>
            <person name="Krampis K."/>
            <person name="Lamour K.H."/>
            <person name="Lee M.K."/>
            <person name="McDonald W.H."/>
            <person name="Medina M."/>
            <person name="Meijer H.J."/>
            <person name="Nordberg E.K."/>
            <person name="Maclean D.J."/>
            <person name="Ospina-Giraldo M.D."/>
            <person name="Morris P.F."/>
            <person name="Phuntumart V."/>
            <person name="Putnam N.H."/>
            <person name="Rash S."/>
            <person name="Rose J.K."/>
            <person name="Sakihama Y."/>
            <person name="Salamov A.A."/>
            <person name="Savidor A."/>
            <person name="Scheuring C.F."/>
            <person name="Smith B.M."/>
            <person name="Sobral B.W."/>
            <person name="Terry A."/>
            <person name="Torto-Alalibo T.A."/>
            <person name="Win J."/>
            <person name="Xu Z."/>
            <person name="Zhang H."/>
            <person name="Grigoriev I.V."/>
            <person name="Rokhsar D.S."/>
            <person name="Boore J.L."/>
        </authorList>
    </citation>
    <scope>NUCLEOTIDE SEQUENCE [LARGE SCALE GENOMIC DNA]</scope>
    <source>
        <strain evidence="10 11">P6497</strain>
    </source>
</reference>
<keyword evidence="11" id="KW-1185">Reference proteome</keyword>
<dbReference type="EMBL" id="JH159156">
    <property type="protein sequence ID" value="EGZ13485.1"/>
    <property type="molecule type" value="Genomic_DNA"/>
</dbReference>
<dbReference type="KEGG" id="psoj:PHYSODRAFT_510956"/>
<evidence type="ECO:0000256" key="5">
    <source>
        <dbReference type="ARBA" id="ARBA00037631"/>
    </source>
</evidence>
<dbReference type="GO" id="GO:0047490">
    <property type="term" value="F:pectin lyase activity"/>
    <property type="evidence" value="ECO:0007669"/>
    <property type="project" value="UniProtKB-EC"/>
</dbReference>
<dbReference type="InterPro" id="IPR002022">
    <property type="entry name" value="Pec_lyase"/>
</dbReference>
<keyword evidence="1" id="KW-1015">Disulfide bond</keyword>
<feature type="region of interest" description="Disordered" evidence="7">
    <location>
        <begin position="378"/>
        <end position="449"/>
    </location>
</feature>
<evidence type="ECO:0000313" key="10">
    <source>
        <dbReference type="EMBL" id="EGZ13485.1"/>
    </source>
</evidence>
<evidence type="ECO:0000259" key="9">
    <source>
        <dbReference type="SMART" id="SM00656"/>
    </source>
</evidence>
<dbReference type="Pfam" id="PF00544">
    <property type="entry name" value="Pectate_lyase_4"/>
    <property type="match status" value="1"/>
</dbReference>
<dbReference type="EC" id="4.2.2.10" evidence="6"/>
<dbReference type="InterPro" id="IPR011050">
    <property type="entry name" value="Pectin_lyase_fold/virulence"/>
</dbReference>
<dbReference type="STRING" id="1094619.G4ZUL1"/>
<dbReference type="PANTHER" id="PTHR31683:SF67">
    <property type="entry name" value="PECTIN LYASE F-RELATED"/>
    <property type="match status" value="1"/>
</dbReference>
<dbReference type="PANTHER" id="PTHR31683">
    <property type="entry name" value="PECTATE LYASE 18-RELATED"/>
    <property type="match status" value="1"/>
</dbReference>
<feature type="chain" id="PRO_5003472827" description="pectin lyase" evidence="8">
    <location>
        <begin position="21"/>
        <end position="449"/>
    </location>
</feature>
<sequence length="449" mass="47970">MRVNFAIAAVLALVVKSASAFTVGSPEGLAAGATGGAGGKTVYPKSTSELVSYLASSEPLVVVLNKTFDFRGTEGTTTETGCRPDYTRECMAKNNGYKSQDVIIQGGNMATTGGCTGGTKVKITYDNAALKRMTVTGNKTIRGIGKSGVIKGKGLTLNGNNIIIQNVHITELNRHLVWGGDAIYLQGLDHGKTAMKNIWLDHIKISRVGRQFITTNKASTDSMTISNSDFDGNTDYSASCDGHHYWSFIFYGVTKFSMLNNYIHGTSGRSPKIGGDSAAKVVAHVANNFWGNNTGHSFEIGANAWVLAEGNYFSNTKMPMYTGKDGALYAATGGDECKNYIGRSCEANKVVDSGAFTSRNGGTALNTIKSVSTFVKYKPSTGSQQQQQPSKGNGSQQQSQTGESEEQQQQQHSGSQQQDQGSRKLAVQTSNLEKEWQQTTGNFGVGKLD</sequence>
<organism evidence="10 11">
    <name type="scientific">Phytophthora sojae (strain P6497)</name>
    <name type="common">Soybean stem and root rot agent</name>
    <name type="synonym">Phytophthora megasperma f. sp. glycines</name>
    <dbReference type="NCBI Taxonomy" id="1094619"/>
    <lineage>
        <taxon>Eukaryota</taxon>
        <taxon>Sar</taxon>
        <taxon>Stramenopiles</taxon>
        <taxon>Oomycota</taxon>
        <taxon>Peronosporomycetes</taxon>
        <taxon>Peronosporales</taxon>
        <taxon>Peronosporaceae</taxon>
        <taxon>Phytophthora</taxon>
    </lineage>
</organism>
<protein>
    <recommendedName>
        <fullName evidence="6">pectin lyase</fullName>
        <ecNumber evidence="6">4.2.2.10</ecNumber>
    </recommendedName>
</protein>
<evidence type="ECO:0000256" key="1">
    <source>
        <dbReference type="ARBA" id="ARBA00023157"/>
    </source>
</evidence>
<dbReference type="RefSeq" id="XP_009530914.1">
    <property type="nucleotide sequence ID" value="XM_009532619.1"/>
</dbReference>
<keyword evidence="3" id="KW-0456">Lyase</keyword>
<dbReference type="InterPro" id="IPR045032">
    <property type="entry name" value="PEL"/>
</dbReference>
<comment type="catalytic activity">
    <reaction evidence="4">
        <text>Eliminative cleavage of (1-&gt;4)-alpha-D-galacturonan methyl ester to give oligosaccharides with 4-deoxy-6-O-methyl-alpha-D-galact-4-enuronosyl groups at their non-reducing ends.</text>
        <dbReference type="EC" id="4.2.2.10"/>
    </reaction>
</comment>
<keyword evidence="2" id="KW-0325">Glycoprotein</keyword>
<dbReference type="InterPro" id="IPR012334">
    <property type="entry name" value="Pectin_lyas_fold"/>
</dbReference>
<proteinExistence type="predicted"/>
<dbReference type="GO" id="GO:0030570">
    <property type="term" value="F:pectate lyase activity"/>
    <property type="evidence" value="ECO:0007669"/>
    <property type="project" value="InterPro"/>
</dbReference>
<dbReference type="GeneID" id="20659183"/>
<evidence type="ECO:0000256" key="4">
    <source>
        <dbReference type="ARBA" id="ARBA00036818"/>
    </source>
</evidence>
<dbReference type="Gene3D" id="2.160.20.10">
    <property type="entry name" value="Single-stranded right-handed beta-helix, Pectin lyase-like"/>
    <property type="match status" value="1"/>
</dbReference>
<evidence type="ECO:0000256" key="3">
    <source>
        <dbReference type="ARBA" id="ARBA00023239"/>
    </source>
</evidence>
<dbReference type="OMA" id="RSCEANK"/>
<evidence type="ECO:0000256" key="6">
    <source>
        <dbReference type="ARBA" id="ARBA00039082"/>
    </source>
</evidence>
<keyword evidence="8" id="KW-0732">Signal</keyword>
<feature type="domain" description="Pectate lyase" evidence="9">
    <location>
        <begin position="98"/>
        <end position="319"/>
    </location>
</feature>
<dbReference type="AlphaFoldDB" id="G4ZUL1"/>
<evidence type="ECO:0000313" key="11">
    <source>
        <dbReference type="Proteomes" id="UP000002640"/>
    </source>
</evidence>
<dbReference type="SMR" id="G4ZUL1"/>
<dbReference type="SUPFAM" id="SSF51126">
    <property type="entry name" value="Pectin lyase-like"/>
    <property type="match status" value="1"/>
</dbReference>
<evidence type="ECO:0000256" key="8">
    <source>
        <dbReference type="SAM" id="SignalP"/>
    </source>
</evidence>
<dbReference type="InParanoid" id="G4ZUL1"/>
<comment type="function">
    <text evidence="5">Pectinolytic enzymes consist of four classes of enzymes: pectin lyase, polygalacturonase, pectin methylesterase and rhamnogalacturonase. Among pectinolytic enzymes, pectin lyase is the most important in depolymerization of pectin, since it cleaves internal glycosidic bonds of highly methylated pectins.</text>
</comment>